<dbReference type="InterPro" id="IPR001633">
    <property type="entry name" value="EAL_dom"/>
</dbReference>
<feature type="domain" description="PAS" evidence="1">
    <location>
        <begin position="546"/>
        <end position="625"/>
    </location>
</feature>
<evidence type="ECO:0000259" key="4">
    <source>
        <dbReference type="PROSITE" id="PS50887"/>
    </source>
</evidence>
<feature type="domain" description="GGDEF" evidence="4">
    <location>
        <begin position="712"/>
        <end position="850"/>
    </location>
</feature>
<dbReference type="InterPro" id="IPR013655">
    <property type="entry name" value="PAS_fold_3"/>
</dbReference>
<dbReference type="InterPro" id="IPR052155">
    <property type="entry name" value="Biofilm_reg_signaling"/>
</dbReference>
<dbReference type="PROSITE" id="PS50883">
    <property type="entry name" value="EAL"/>
    <property type="match status" value="1"/>
</dbReference>
<dbReference type="InterPro" id="IPR003018">
    <property type="entry name" value="GAF"/>
</dbReference>
<dbReference type="NCBIfam" id="TIGR00229">
    <property type="entry name" value="sensory_box"/>
    <property type="match status" value="1"/>
</dbReference>
<evidence type="ECO:0000259" key="2">
    <source>
        <dbReference type="PROSITE" id="PS50113"/>
    </source>
</evidence>
<dbReference type="PROSITE" id="PS50887">
    <property type="entry name" value="GGDEF"/>
    <property type="match status" value="1"/>
</dbReference>
<dbReference type="InterPro" id="IPR035919">
    <property type="entry name" value="EAL_sf"/>
</dbReference>
<dbReference type="Gene3D" id="3.30.70.270">
    <property type="match status" value="1"/>
</dbReference>
<dbReference type="RefSeq" id="WP_319615235.1">
    <property type="nucleotide sequence ID" value="NZ_JAWXYB010000018.1"/>
</dbReference>
<name>A0AAW9DUK2_ACIAO</name>
<dbReference type="Pfam" id="PF00563">
    <property type="entry name" value="EAL"/>
    <property type="match status" value="1"/>
</dbReference>
<dbReference type="InterPro" id="IPR000160">
    <property type="entry name" value="GGDEF_dom"/>
</dbReference>
<gene>
    <name evidence="5" type="ORF">SIL87_16640</name>
</gene>
<dbReference type="NCBIfam" id="TIGR00254">
    <property type="entry name" value="GGDEF"/>
    <property type="match status" value="1"/>
</dbReference>
<dbReference type="SUPFAM" id="SSF141868">
    <property type="entry name" value="EAL domain-like"/>
    <property type="match status" value="1"/>
</dbReference>
<dbReference type="CDD" id="cd00130">
    <property type="entry name" value="PAS"/>
    <property type="match status" value="1"/>
</dbReference>
<dbReference type="EMBL" id="JAWXYB010000018">
    <property type="protein sequence ID" value="MDX5932385.1"/>
    <property type="molecule type" value="Genomic_DNA"/>
</dbReference>
<sequence length="1120" mass="121853">MGIFEHGLDVSEARRLQAVSRFEGGCPDAEATCARFTRLAGTMFDVPMAVISLVGEQTVQFRSPFGFQPPPLPRGGYFCDAVIDSDTVLVVEDAACDCGMLASEPAAHLGIRFYAGAPLIDPNGHRLGAFAIADIKARHDFSPAKQAMLAELARAVVGEMELLSRLAEKRSLTEQLSFRQRLADIAAAAPNLGAALDDMLRHAGLMLGLTYLSVSEGDIAASAFRVIASYARHPEVEARLLEERRSSWRPLSELSCAEVFTSQVSVDSGPVSQVAHIETYPGFALAAACGTRRQISVPITVDARRFELSVGYPDDEISPDHAARRTDLASGLTTVLRGRLREEALARSRALLERANRALQTLFAANESVARATDEVALSHAICQHAVEIGRYTAAWVGFAEADDAATLRPVALAGTGISRIREIFISWGDNRFGRGPSGTAVRENRPVIVNDVLNDRRTEPWSRQTEFQSYTSAIALPLCDETGQTFGCLTLLADDRADHVATSDPGFDTEEVRVLTQLARHLALGIGTLRTRIARDHAVADQRRAERRLARLLDASPTVVYALEQSAGVLAPHGWTIVEVSPNIQRLYGHAPDDVVKPGWWLRHVHPDDCETVIAAERRLHETGRLVQHYRFANRDGIYRWMRDEQMLVRGAPGGIDRVVGAAVDVTDQYEANEEIHRLAYFDPLTGLSNRASLHQSLKAALVPLAEPPARIGALMFIDLKGFEAINDRHGHAIGDLVLGEVATRLAIGVRRKDLVARLGGDKFGILLPGLAEESPQAAAIARRIAGDLLRALTAPIHVAAHECHVTADVGITLLNPLSSTVEGLFHEADIAVHQAQLAAHTAIMFFEPAMQDRVAHRHAIEIALRHAIDHDRLELWLQSQVDRDGAITGAEALIRLRQPDGTIMPPDAFIPVAEATGMIFALGRWVFAAVGRILAEQRAAGHPLRIAVNVSAAQFHDPAFTTELEDALAREGADPHDLILEITETALIDRGEPTIAKLNHLAGLGIRLSVDDFGIGYSSLGYLQSLPVSELKIDRSFVQSLPDNPRDYALAEAILAMANHLGLAAVAEGVETEAQATFLRDRNCQTMQGYLFGRPEAAASWLKTSWIRQTRPATALVP</sequence>
<evidence type="ECO:0000313" key="6">
    <source>
        <dbReference type="Proteomes" id="UP001279553"/>
    </source>
</evidence>
<dbReference type="SMART" id="SM00065">
    <property type="entry name" value="GAF"/>
    <property type="match status" value="2"/>
</dbReference>
<evidence type="ECO:0000313" key="5">
    <source>
        <dbReference type="EMBL" id="MDX5932385.1"/>
    </source>
</evidence>
<dbReference type="InterPro" id="IPR035965">
    <property type="entry name" value="PAS-like_dom_sf"/>
</dbReference>
<dbReference type="PANTHER" id="PTHR44757">
    <property type="entry name" value="DIGUANYLATE CYCLASE DGCP"/>
    <property type="match status" value="1"/>
</dbReference>
<evidence type="ECO:0000259" key="3">
    <source>
        <dbReference type="PROSITE" id="PS50883"/>
    </source>
</evidence>
<dbReference type="CDD" id="cd01948">
    <property type="entry name" value="EAL"/>
    <property type="match status" value="1"/>
</dbReference>
<dbReference type="SMART" id="SM00091">
    <property type="entry name" value="PAS"/>
    <property type="match status" value="1"/>
</dbReference>
<keyword evidence="6" id="KW-1185">Reference proteome</keyword>
<dbReference type="InterPro" id="IPR000700">
    <property type="entry name" value="PAS-assoc_C"/>
</dbReference>
<proteinExistence type="predicted"/>
<dbReference type="Pfam" id="PF00990">
    <property type="entry name" value="GGDEF"/>
    <property type="match status" value="1"/>
</dbReference>
<dbReference type="AlphaFoldDB" id="A0AAW9DUK2"/>
<dbReference type="PROSITE" id="PS50112">
    <property type="entry name" value="PAS"/>
    <property type="match status" value="1"/>
</dbReference>
<dbReference type="SMART" id="SM00052">
    <property type="entry name" value="EAL"/>
    <property type="match status" value="1"/>
</dbReference>
<evidence type="ECO:0000259" key="1">
    <source>
        <dbReference type="PROSITE" id="PS50112"/>
    </source>
</evidence>
<dbReference type="SUPFAM" id="SSF55785">
    <property type="entry name" value="PYP-like sensor domain (PAS domain)"/>
    <property type="match status" value="1"/>
</dbReference>
<dbReference type="Gene3D" id="3.30.450.20">
    <property type="entry name" value="PAS domain"/>
    <property type="match status" value="1"/>
</dbReference>
<dbReference type="InterPro" id="IPR043128">
    <property type="entry name" value="Rev_trsase/Diguanyl_cyclase"/>
</dbReference>
<dbReference type="PANTHER" id="PTHR44757:SF2">
    <property type="entry name" value="BIOFILM ARCHITECTURE MAINTENANCE PROTEIN MBAA"/>
    <property type="match status" value="1"/>
</dbReference>
<dbReference type="Pfam" id="PF13185">
    <property type="entry name" value="GAF_2"/>
    <property type="match status" value="1"/>
</dbReference>
<dbReference type="InterPro" id="IPR029787">
    <property type="entry name" value="Nucleotide_cyclase"/>
</dbReference>
<dbReference type="SUPFAM" id="SSF55073">
    <property type="entry name" value="Nucleotide cyclase"/>
    <property type="match status" value="1"/>
</dbReference>
<dbReference type="Gene3D" id="3.20.20.450">
    <property type="entry name" value="EAL domain"/>
    <property type="match status" value="1"/>
</dbReference>
<dbReference type="InterPro" id="IPR029016">
    <property type="entry name" value="GAF-like_dom_sf"/>
</dbReference>
<organism evidence="5 6">
    <name type="scientific">Acidiphilium acidophilum</name>
    <name type="common">Thiobacillus acidophilus</name>
    <dbReference type="NCBI Taxonomy" id="76588"/>
    <lineage>
        <taxon>Bacteria</taxon>
        <taxon>Pseudomonadati</taxon>
        <taxon>Pseudomonadota</taxon>
        <taxon>Alphaproteobacteria</taxon>
        <taxon>Acetobacterales</taxon>
        <taxon>Acidocellaceae</taxon>
        <taxon>Acidiphilium</taxon>
    </lineage>
</organism>
<protein>
    <submittedName>
        <fullName evidence="5">EAL domain-containing protein</fullName>
    </submittedName>
</protein>
<reference evidence="5 6" key="1">
    <citation type="submission" date="2023-11" db="EMBL/GenBank/DDBJ databases">
        <title>MicrobeMod: A computational toolkit for identifying prokaryotic methylation and restriction-modification with nanopore sequencing.</title>
        <authorList>
            <person name="Crits-Christoph A."/>
            <person name="Kang S.C."/>
            <person name="Lee H."/>
            <person name="Ostrov N."/>
        </authorList>
    </citation>
    <scope>NUCLEOTIDE SEQUENCE [LARGE SCALE GENOMIC DNA]</scope>
    <source>
        <strain evidence="5 6">DSMZ 700</strain>
    </source>
</reference>
<dbReference type="Proteomes" id="UP001279553">
    <property type="component" value="Unassembled WGS sequence"/>
</dbReference>
<dbReference type="Pfam" id="PF08447">
    <property type="entry name" value="PAS_3"/>
    <property type="match status" value="1"/>
</dbReference>
<dbReference type="PROSITE" id="PS50113">
    <property type="entry name" value="PAC"/>
    <property type="match status" value="1"/>
</dbReference>
<dbReference type="Pfam" id="PF01590">
    <property type="entry name" value="GAF"/>
    <property type="match status" value="1"/>
</dbReference>
<accession>A0AAW9DUK2</accession>
<comment type="caution">
    <text evidence="5">The sequence shown here is derived from an EMBL/GenBank/DDBJ whole genome shotgun (WGS) entry which is preliminary data.</text>
</comment>
<dbReference type="CDD" id="cd01949">
    <property type="entry name" value="GGDEF"/>
    <property type="match status" value="1"/>
</dbReference>
<dbReference type="InterPro" id="IPR000014">
    <property type="entry name" value="PAS"/>
</dbReference>
<feature type="domain" description="PAC" evidence="2">
    <location>
        <begin position="627"/>
        <end position="679"/>
    </location>
</feature>
<dbReference type="SMART" id="SM00267">
    <property type="entry name" value="GGDEF"/>
    <property type="match status" value="1"/>
</dbReference>
<dbReference type="SUPFAM" id="SSF55781">
    <property type="entry name" value="GAF domain-like"/>
    <property type="match status" value="2"/>
</dbReference>
<feature type="domain" description="EAL" evidence="3">
    <location>
        <begin position="859"/>
        <end position="1111"/>
    </location>
</feature>
<dbReference type="Gene3D" id="3.30.450.40">
    <property type="match status" value="2"/>
</dbReference>